<dbReference type="EMBL" id="GDHC01011327">
    <property type="protein sequence ID" value="JAQ07302.1"/>
    <property type="molecule type" value="Transcribed_RNA"/>
</dbReference>
<dbReference type="InterPro" id="IPR010655">
    <property type="entry name" value="Clp1_C"/>
</dbReference>
<gene>
    <name evidence="2" type="ORF">g.11441</name>
</gene>
<dbReference type="GO" id="GO:0031124">
    <property type="term" value="P:mRNA 3'-end processing"/>
    <property type="evidence" value="ECO:0007669"/>
    <property type="project" value="InterPro"/>
</dbReference>
<name>A0A146LKB1_LYGHE</name>
<reference evidence="2" key="1">
    <citation type="journal article" date="2016" name="Gigascience">
        <title>De novo construction of an expanded transcriptome assembly for the western tarnished plant bug, Lygus hesperus.</title>
        <authorList>
            <person name="Tassone E.E."/>
            <person name="Geib S.M."/>
            <person name="Hall B."/>
            <person name="Fabrick J.A."/>
            <person name="Brent C.S."/>
            <person name="Hull J.J."/>
        </authorList>
    </citation>
    <scope>NUCLEOTIDE SEQUENCE</scope>
</reference>
<evidence type="ECO:0000259" key="1">
    <source>
        <dbReference type="Pfam" id="PF06807"/>
    </source>
</evidence>
<dbReference type="Gene3D" id="2.40.30.330">
    <property type="entry name" value="Pre-mRNA cleavage complex subunit Clp1, C-terminal domain"/>
    <property type="match status" value="1"/>
</dbReference>
<feature type="non-terminal residue" evidence="2">
    <location>
        <position position="1"/>
    </location>
</feature>
<feature type="domain" description="Clp1 C-terminal" evidence="1">
    <location>
        <begin position="6"/>
        <end position="104"/>
    </location>
</feature>
<protein>
    <recommendedName>
        <fullName evidence="1">Clp1 C-terminal domain-containing protein</fullName>
    </recommendedName>
</protein>
<organism evidence="2">
    <name type="scientific">Lygus hesperus</name>
    <name type="common">Western plant bug</name>
    <dbReference type="NCBI Taxonomy" id="30085"/>
    <lineage>
        <taxon>Eukaryota</taxon>
        <taxon>Metazoa</taxon>
        <taxon>Ecdysozoa</taxon>
        <taxon>Arthropoda</taxon>
        <taxon>Hexapoda</taxon>
        <taxon>Insecta</taxon>
        <taxon>Pterygota</taxon>
        <taxon>Neoptera</taxon>
        <taxon>Paraneoptera</taxon>
        <taxon>Hemiptera</taxon>
        <taxon>Heteroptera</taxon>
        <taxon>Panheteroptera</taxon>
        <taxon>Cimicomorpha</taxon>
        <taxon>Miridae</taxon>
        <taxon>Mirini</taxon>
        <taxon>Lygus</taxon>
    </lineage>
</organism>
<sequence length="105" mass="11126">HTHTQTHTAPSTALPLGTQSHFSNDERLEQVVPSNDLINSIVGVSTATDEDQVAMCPTIGFLNIRSLVPPQPPASHAYDLLCLCPTGGTVPGSFGVVGSLKWFDD</sequence>
<dbReference type="AlphaFoldDB" id="A0A146LKB1"/>
<proteinExistence type="predicted"/>
<accession>A0A146LKB1</accession>
<dbReference type="Pfam" id="PF06807">
    <property type="entry name" value="Clp1"/>
    <property type="match status" value="1"/>
</dbReference>
<evidence type="ECO:0000313" key="2">
    <source>
        <dbReference type="EMBL" id="JAQ07302.1"/>
    </source>
</evidence>
<dbReference type="InterPro" id="IPR038238">
    <property type="entry name" value="Clp1_C_sf"/>
</dbReference>